<feature type="modified residue" description="4-aspartylphosphate" evidence="6">
    <location>
        <position position="55"/>
    </location>
</feature>
<feature type="domain" description="OmpR/PhoB-type" evidence="9">
    <location>
        <begin position="129"/>
        <end position="228"/>
    </location>
</feature>
<dbReference type="KEGG" id="saz:Sama_2699"/>
<protein>
    <submittedName>
        <fullName evidence="10">Response regulator receiver protein</fullName>
    </submittedName>
</protein>
<dbReference type="GO" id="GO:0005829">
    <property type="term" value="C:cytosol"/>
    <property type="evidence" value="ECO:0007669"/>
    <property type="project" value="TreeGrafter"/>
</dbReference>
<sequence length="233" mass="26895">MKVSNQLLLIEDDYQLARSVKRFLTKEGFEVHHFVNGDDLAELIASNQFDLILCDVMLPGTNGFEIAKSLRQSFNGPFIFMTALSDVEDQLQGFNLGADDYICKPVPPPLLVARIKANLQRHKPQVKTTEKIHYGNLEIDKQRRTVLVGGGLLPLSRYEFDLLWILLEHREEQVSREYLFTKTVGREYNGIDRTVDGRISRLRKKLETNKKVRCRIYTSWGQGYMLSEKDLNC</sequence>
<keyword evidence="1 6" id="KW-0597">Phosphoprotein</keyword>
<evidence type="ECO:0000313" key="10">
    <source>
        <dbReference type="EMBL" id="ABM00902.1"/>
    </source>
</evidence>
<evidence type="ECO:0000259" key="8">
    <source>
        <dbReference type="PROSITE" id="PS50110"/>
    </source>
</evidence>
<dbReference type="GO" id="GO:0006355">
    <property type="term" value="P:regulation of DNA-templated transcription"/>
    <property type="evidence" value="ECO:0007669"/>
    <property type="project" value="InterPro"/>
</dbReference>
<dbReference type="InterPro" id="IPR011006">
    <property type="entry name" value="CheY-like_superfamily"/>
</dbReference>
<dbReference type="GO" id="GO:0000976">
    <property type="term" value="F:transcription cis-regulatory region binding"/>
    <property type="evidence" value="ECO:0007669"/>
    <property type="project" value="TreeGrafter"/>
</dbReference>
<evidence type="ECO:0000256" key="1">
    <source>
        <dbReference type="ARBA" id="ARBA00022553"/>
    </source>
</evidence>
<dbReference type="PROSITE" id="PS50110">
    <property type="entry name" value="RESPONSE_REGULATORY"/>
    <property type="match status" value="1"/>
</dbReference>
<feature type="DNA-binding region" description="OmpR/PhoB-type" evidence="7">
    <location>
        <begin position="129"/>
        <end position="228"/>
    </location>
</feature>
<dbReference type="AlphaFoldDB" id="A1S945"/>
<keyword evidence="5" id="KW-0804">Transcription</keyword>
<keyword evidence="2" id="KW-0902">Two-component regulatory system</keyword>
<dbReference type="Pfam" id="PF00486">
    <property type="entry name" value="Trans_reg_C"/>
    <property type="match status" value="1"/>
</dbReference>
<dbReference type="CDD" id="cd17574">
    <property type="entry name" value="REC_OmpR"/>
    <property type="match status" value="1"/>
</dbReference>
<dbReference type="PANTHER" id="PTHR48111">
    <property type="entry name" value="REGULATOR OF RPOS"/>
    <property type="match status" value="1"/>
</dbReference>
<name>A1S945_SHEAM</name>
<keyword evidence="4 7" id="KW-0238">DNA-binding</keyword>
<dbReference type="Pfam" id="PF00072">
    <property type="entry name" value="Response_reg"/>
    <property type="match status" value="1"/>
</dbReference>
<proteinExistence type="predicted"/>
<evidence type="ECO:0000256" key="3">
    <source>
        <dbReference type="ARBA" id="ARBA00023015"/>
    </source>
</evidence>
<evidence type="ECO:0000256" key="2">
    <source>
        <dbReference type="ARBA" id="ARBA00023012"/>
    </source>
</evidence>
<evidence type="ECO:0000256" key="4">
    <source>
        <dbReference type="ARBA" id="ARBA00023125"/>
    </source>
</evidence>
<organism evidence="10 11">
    <name type="scientific">Shewanella amazonensis (strain ATCC BAA-1098 / SB2B)</name>
    <dbReference type="NCBI Taxonomy" id="326297"/>
    <lineage>
        <taxon>Bacteria</taxon>
        <taxon>Pseudomonadati</taxon>
        <taxon>Pseudomonadota</taxon>
        <taxon>Gammaproteobacteria</taxon>
        <taxon>Alteromonadales</taxon>
        <taxon>Shewanellaceae</taxon>
        <taxon>Shewanella</taxon>
    </lineage>
</organism>
<dbReference type="PANTHER" id="PTHR48111:SF1">
    <property type="entry name" value="TWO-COMPONENT RESPONSE REGULATOR ORR33"/>
    <property type="match status" value="1"/>
</dbReference>
<evidence type="ECO:0000256" key="6">
    <source>
        <dbReference type="PROSITE-ProRule" id="PRU00169"/>
    </source>
</evidence>
<dbReference type="SUPFAM" id="SSF52172">
    <property type="entry name" value="CheY-like"/>
    <property type="match status" value="1"/>
</dbReference>
<dbReference type="InterPro" id="IPR036388">
    <property type="entry name" value="WH-like_DNA-bd_sf"/>
</dbReference>
<accession>A1S945</accession>
<reference evidence="10 11" key="1">
    <citation type="submission" date="2006-12" db="EMBL/GenBank/DDBJ databases">
        <title>Complete sequence of Shewanella amazonensis SB2B.</title>
        <authorList>
            <consortium name="US DOE Joint Genome Institute"/>
            <person name="Copeland A."/>
            <person name="Lucas S."/>
            <person name="Lapidus A."/>
            <person name="Barry K."/>
            <person name="Detter J.C."/>
            <person name="Glavina del Rio T."/>
            <person name="Hammon N."/>
            <person name="Israni S."/>
            <person name="Dalin E."/>
            <person name="Tice H."/>
            <person name="Pitluck S."/>
            <person name="Munk A.C."/>
            <person name="Brettin T."/>
            <person name="Bruce D."/>
            <person name="Han C."/>
            <person name="Tapia R."/>
            <person name="Gilna P."/>
            <person name="Schmutz J."/>
            <person name="Larimer F."/>
            <person name="Land M."/>
            <person name="Hauser L."/>
            <person name="Kyrpides N."/>
            <person name="Mikhailova N."/>
            <person name="Fredrickson J."/>
            <person name="Richardson P."/>
        </authorList>
    </citation>
    <scope>NUCLEOTIDE SEQUENCE [LARGE SCALE GENOMIC DNA]</scope>
    <source>
        <strain evidence="11">ATCC BAA-1098 / SB2B</strain>
    </source>
</reference>
<feature type="domain" description="Response regulatory" evidence="8">
    <location>
        <begin position="6"/>
        <end position="119"/>
    </location>
</feature>
<evidence type="ECO:0000313" key="11">
    <source>
        <dbReference type="Proteomes" id="UP000009175"/>
    </source>
</evidence>
<dbReference type="Gene3D" id="1.10.10.10">
    <property type="entry name" value="Winged helix-like DNA-binding domain superfamily/Winged helix DNA-binding domain"/>
    <property type="match status" value="1"/>
</dbReference>
<dbReference type="STRING" id="326297.Sama_2699"/>
<keyword evidence="11" id="KW-1185">Reference proteome</keyword>
<dbReference type="Gene3D" id="6.10.250.690">
    <property type="match status" value="1"/>
</dbReference>
<evidence type="ECO:0000259" key="9">
    <source>
        <dbReference type="PROSITE" id="PS51755"/>
    </source>
</evidence>
<dbReference type="GO" id="GO:0032993">
    <property type="term" value="C:protein-DNA complex"/>
    <property type="evidence" value="ECO:0007669"/>
    <property type="project" value="TreeGrafter"/>
</dbReference>
<dbReference type="PROSITE" id="PS51755">
    <property type="entry name" value="OMPR_PHOB"/>
    <property type="match status" value="1"/>
</dbReference>
<keyword evidence="3" id="KW-0805">Transcription regulation</keyword>
<dbReference type="Gene3D" id="3.40.50.2300">
    <property type="match status" value="1"/>
</dbReference>
<dbReference type="SMART" id="SM00448">
    <property type="entry name" value="REC"/>
    <property type="match status" value="1"/>
</dbReference>
<dbReference type="eggNOG" id="COG0745">
    <property type="taxonomic scope" value="Bacteria"/>
</dbReference>
<dbReference type="CDD" id="cd00383">
    <property type="entry name" value="trans_reg_C"/>
    <property type="match status" value="1"/>
</dbReference>
<dbReference type="InterPro" id="IPR001867">
    <property type="entry name" value="OmpR/PhoB-type_DNA-bd"/>
</dbReference>
<dbReference type="Proteomes" id="UP000009175">
    <property type="component" value="Chromosome"/>
</dbReference>
<dbReference type="GO" id="GO:0000156">
    <property type="term" value="F:phosphorelay response regulator activity"/>
    <property type="evidence" value="ECO:0007669"/>
    <property type="project" value="TreeGrafter"/>
</dbReference>
<evidence type="ECO:0000256" key="7">
    <source>
        <dbReference type="PROSITE-ProRule" id="PRU01091"/>
    </source>
</evidence>
<evidence type="ECO:0000256" key="5">
    <source>
        <dbReference type="ARBA" id="ARBA00023163"/>
    </source>
</evidence>
<dbReference type="InterPro" id="IPR039420">
    <property type="entry name" value="WalR-like"/>
</dbReference>
<gene>
    <name evidence="10" type="ordered locus">Sama_2699</name>
</gene>
<dbReference type="RefSeq" id="WP_011760807.1">
    <property type="nucleotide sequence ID" value="NC_008700.1"/>
</dbReference>
<dbReference type="HOGENOM" id="CLU_000445_30_4_6"/>
<dbReference type="SMART" id="SM00862">
    <property type="entry name" value="Trans_reg_C"/>
    <property type="match status" value="1"/>
</dbReference>
<dbReference type="EMBL" id="CP000507">
    <property type="protein sequence ID" value="ABM00902.1"/>
    <property type="molecule type" value="Genomic_DNA"/>
</dbReference>
<dbReference type="InterPro" id="IPR001789">
    <property type="entry name" value="Sig_transdc_resp-reg_receiver"/>
</dbReference>